<dbReference type="AlphaFoldDB" id="A0A1E3QZ31"/>
<gene>
    <name evidence="1" type="ORF">BABINDRAFT_78105</name>
</gene>
<dbReference type="GeneID" id="30150535"/>
<accession>A0A1E3QZ31</accession>
<evidence type="ECO:0000313" key="2">
    <source>
        <dbReference type="Proteomes" id="UP000094336"/>
    </source>
</evidence>
<dbReference type="RefSeq" id="XP_018988226.1">
    <property type="nucleotide sequence ID" value="XM_019132682.1"/>
</dbReference>
<evidence type="ECO:0000313" key="1">
    <source>
        <dbReference type="EMBL" id="ODQ82898.1"/>
    </source>
</evidence>
<sequence>MQGSPHAFASSALARLRPIEAACTARNLVASKTSPINGNIPSLHNDMSRFSTLSRIEGAAIGKDLTHGTKYTQAPPVVNPNHSFFLAS</sequence>
<protein>
    <submittedName>
        <fullName evidence="1">Uncharacterized protein</fullName>
    </submittedName>
</protein>
<dbReference type="Proteomes" id="UP000094336">
    <property type="component" value="Unassembled WGS sequence"/>
</dbReference>
<organism evidence="1 2">
    <name type="scientific">Babjeviella inositovora NRRL Y-12698</name>
    <dbReference type="NCBI Taxonomy" id="984486"/>
    <lineage>
        <taxon>Eukaryota</taxon>
        <taxon>Fungi</taxon>
        <taxon>Dikarya</taxon>
        <taxon>Ascomycota</taxon>
        <taxon>Saccharomycotina</taxon>
        <taxon>Pichiomycetes</taxon>
        <taxon>Serinales incertae sedis</taxon>
        <taxon>Babjeviella</taxon>
    </lineage>
</organism>
<name>A0A1E3QZ31_9ASCO</name>
<dbReference type="EMBL" id="KV454426">
    <property type="protein sequence ID" value="ODQ82898.1"/>
    <property type="molecule type" value="Genomic_DNA"/>
</dbReference>
<keyword evidence="2" id="KW-1185">Reference proteome</keyword>
<proteinExistence type="predicted"/>
<reference evidence="2" key="1">
    <citation type="submission" date="2016-05" db="EMBL/GenBank/DDBJ databases">
        <title>Comparative genomics of biotechnologically important yeasts.</title>
        <authorList>
            <consortium name="DOE Joint Genome Institute"/>
            <person name="Riley R."/>
            <person name="Haridas S."/>
            <person name="Wolfe K.H."/>
            <person name="Lopes M.R."/>
            <person name="Hittinger C.T."/>
            <person name="Goker M."/>
            <person name="Salamov A."/>
            <person name="Wisecaver J."/>
            <person name="Long T.M."/>
            <person name="Aerts A.L."/>
            <person name="Barry K."/>
            <person name="Choi C."/>
            <person name="Clum A."/>
            <person name="Coughlan A.Y."/>
            <person name="Deshpande S."/>
            <person name="Douglass A.P."/>
            <person name="Hanson S.J."/>
            <person name="Klenk H.-P."/>
            <person name="Labutti K."/>
            <person name="Lapidus A."/>
            <person name="Lindquist E."/>
            <person name="Lipzen A."/>
            <person name="Meier-Kolthoff J.P."/>
            <person name="Ohm R.A."/>
            <person name="Otillar R.P."/>
            <person name="Pangilinan J."/>
            <person name="Peng Y."/>
            <person name="Rokas A."/>
            <person name="Rosa C.A."/>
            <person name="Scheuner C."/>
            <person name="Sibirny A.A."/>
            <person name="Slot J.C."/>
            <person name="Stielow J.B."/>
            <person name="Sun H."/>
            <person name="Kurtzman C.P."/>
            <person name="Blackwell M."/>
            <person name="Grigoriev I.V."/>
            <person name="Jeffries T.W."/>
        </authorList>
    </citation>
    <scope>NUCLEOTIDE SEQUENCE [LARGE SCALE GENOMIC DNA]</scope>
    <source>
        <strain evidence="2">NRRL Y-12698</strain>
    </source>
</reference>